<keyword evidence="4" id="KW-1185">Reference proteome</keyword>
<reference evidence="3" key="1">
    <citation type="submission" date="2023-08" db="EMBL/GenBank/DDBJ databases">
        <title>A de novo genome assembly of Solanum verrucosum Schlechtendal, a Mexican diploid species geographically isolated from the other diploid A-genome species in potato relatives.</title>
        <authorList>
            <person name="Hosaka K."/>
        </authorList>
    </citation>
    <scope>NUCLEOTIDE SEQUENCE</scope>
    <source>
        <tissue evidence="3">Young leaves</tissue>
    </source>
</reference>
<evidence type="ECO:0000313" key="4">
    <source>
        <dbReference type="Proteomes" id="UP001234989"/>
    </source>
</evidence>
<gene>
    <name evidence="3" type="ORF">MTR67_007446</name>
</gene>
<keyword evidence="2" id="KW-1133">Transmembrane helix</keyword>
<evidence type="ECO:0000256" key="1">
    <source>
        <dbReference type="SAM" id="MobiDB-lite"/>
    </source>
</evidence>
<feature type="region of interest" description="Disordered" evidence="1">
    <location>
        <begin position="1"/>
        <end position="30"/>
    </location>
</feature>
<accession>A0AAF0TCR8</accession>
<keyword evidence="2" id="KW-0472">Membrane</keyword>
<dbReference type="EMBL" id="CP133613">
    <property type="protein sequence ID" value="WMV14061.1"/>
    <property type="molecule type" value="Genomic_DNA"/>
</dbReference>
<evidence type="ECO:0000313" key="3">
    <source>
        <dbReference type="EMBL" id="WMV14061.1"/>
    </source>
</evidence>
<dbReference type="AlphaFoldDB" id="A0AAF0TCR8"/>
<proteinExistence type="predicted"/>
<keyword evidence="2" id="KW-0812">Transmembrane</keyword>
<feature type="transmembrane region" description="Helical" evidence="2">
    <location>
        <begin position="76"/>
        <end position="94"/>
    </location>
</feature>
<evidence type="ECO:0000256" key="2">
    <source>
        <dbReference type="SAM" id="Phobius"/>
    </source>
</evidence>
<organism evidence="3 4">
    <name type="scientific">Solanum verrucosum</name>
    <dbReference type="NCBI Taxonomy" id="315347"/>
    <lineage>
        <taxon>Eukaryota</taxon>
        <taxon>Viridiplantae</taxon>
        <taxon>Streptophyta</taxon>
        <taxon>Embryophyta</taxon>
        <taxon>Tracheophyta</taxon>
        <taxon>Spermatophyta</taxon>
        <taxon>Magnoliopsida</taxon>
        <taxon>eudicotyledons</taxon>
        <taxon>Gunneridae</taxon>
        <taxon>Pentapetalae</taxon>
        <taxon>asterids</taxon>
        <taxon>lamiids</taxon>
        <taxon>Solanales</taxon>
        <taxon>Solanaceae</taxon>
        <taxon>Solanoideae</taxon>
        <taxon>Solaneae</taxon>
        <taxon>Solanum</taxon>
    </lineage>
</organism>
<protein>
    <submittedName>
        <fullName evidence="3">Uncharacterized protein</fullName>
    </submittedName>
</protein>
<dbReference type="Proteomes" id="UP001234989">
    <property type="component" value="Chromosome 2"/>
</dbReference>
<name>A0AAF0TCR8_SOLVR</name>
<sequence>MKRSVPNHEGENQVSDKKEESASRRTVSRCSAISPKVSELEDTQGQSKEAMVLTKGWIDKWIDDANILRLMVLRSTFLATINTFFKLLVWYLSFNRFHYYPVFKIES</sequence>
<feature type="compositionally biased region" description="Basic and acidic residues" evidence="1">
    <location>
        <begin position="1"/>
        <end position="23"/>
    </location>
</feature>